<name>A0ABD0XRK0_UMBPY</name>
<protein>
    <submittedName>
        <fullName evidence="2">Uncharacterized protein</fullName>
    </submittedName>
</protein>
<sequence>MRRMVRQFAVEYASKTHLTTPAATGSTRTPLDTPLDLTVTRDQENQEEEPSPVDGVLDLSNRNLSVSGNSSSTNHRAPG</sequence>
<evidence type="ECO:0000256" key="1">
    <source>
        <dbReference type="SAM" id="MobiDB-lite"/>
    </source>
</evidence>
<evidence type="ECO:0000313" key="2">
    <source>
        <dbReference type="EMBL" id="KAL1023966.1"/>
    </source>
</evidence>
<accession>A0ABD0XRK0</accession>
<feature type="region of interest" description="Disordered" evidence="1">
    <location>
        <begin position="41"/>
        <end position="79"/>
    </location>
</feature>
<reference evidence="2 3" key="1">
    <citation type="submission" date="2024-06" db="EMBL/GenBank/DDBJ databases">
        <authorList>
            <person name="Pan Q."/>
            <person name="Wen M."/>
            <person name="Jouanno E."/>
            <person name="Zahm M."/>
            <person name="Klopp C."/>
            <person name="Cabau C."/>
            <person name="Louis A."/>
            <person name="Berthelot C."/>
            <person name="Parey E."/>
            <person name="Roest Crollius H."/>
            <person name="Montfort J."/>
            <person name="Robinson-Rechavi M."/>
            <person name="Bouchez O."/>
            <person name="Lampietro C."/>
            <person name="Lopez Roques C."/>
            <person name="Donnadieu C."/>
            <person name="Postlethwait J."/>
            <person name="Bobe J."/>
            <person name="Verreycken H."/>
            <person name="Guiguen Y."/>
        </authorList>
    </citation>
    <scope>NUCLEOTIDE SEQUENCE [LARGE SCALE GENOMIC DNA]</scope>
    <source>
        <strain evidence="2">Up_M1</strain>
        <tissue evidence="2">Testis</tissue>
    </source>
</reference>
<dbReference type="Proteomes" id="UP001557470">
    <property type="component" value="Unassembled WGS sequence"/>
</dbReference>
<feature type="compositionally biased region" description="Polar residues" evidence="1">
    <location>
        <begin position="60"/>
        <end position="79"/>
    </location>
</feature>
<keyword evidence="3" id="KW-1185">Reference proteome</keyword>
<comment type="caution">
    <text evidence="2">The sequence shown here is derived from an EMBL/GenBank/DDBJ whole genome shotgun (WGS) entry which is preliminary data.</text>
</comment>
<dbReference type="EMBL" id="JAGEUA010000001">
    <property type="protein sequence ID" value="KAL1023966.1"/>
    <property type="molecule type" value="Genomic_DNA"/>
</dbReference>
<proteinExistence type="predicted"/>
<organism evidence="2 3">
    <name type="scientific">Umbra pygmaea</name>
    <name type="common">Eastern mudminnow</name>
    <dbReference type="NCBI Taxonomy" id="75934"/>
    <lineage>
        <taxon>Eukaryota</taxon>
        <taxon>Metazoa</taxon>
        <taxon>Chordata</taxon>
        <taxon>Craniata</taxon>
        <taxon>Vertebrata</taxon>
        <taxon>Euteleostomi</taxon>
        <taxon>Actinopterygii</taxon>
        <taxon>Neopterygii</taxon>
        <taxon>Teleostei</taxon>
        <taxon>Protacanthopterygii</taxon>
        <taxon>Esociformes</taxon>
        <taxon>Umbridae</taxon>
        <taxon>Umbra</taxon>
    </lineage>
</organism>
<evidence type="ECO:0000313" key="3">
    <source>
        <dbReference type="Proteomes" id="UP001557470"/>
    </source>
</evidence>
<gene>
    <name evidence="2" type="ORF">UPYG_G00049640</name>
</gene>
<dbReference type="AlphaFoldDB" id="A0ABD0XRK0"/>